<accession>A0ABS6YZ01</accession>
<dbReference type="EMBL" id="WTFF01000006">
    <property type="protein sequence ID" value="MBW5480698.1"/>
    <property type="molecule type" value="Genomic_DNA"/>
</dbReference>
<evidence type="ECO:0000256" key="1">
    <source>
        <dbReference type="SAM" id="SignalP"/>
    </source>
</evidence>
<dbReference type="SMART" id="SM00108">
    <property type="entry name" value="B_lectin"/>
    <property type="match status" value="2"/>
</dbReference>
<name>A0ABS6YZ01_9ACTN</name>
<dbReference type="Proteomes" id="UP000812013">
    <property type="component" value="Unassembled WGS sequence"/>
</dbReference>
<dbReference type="Gene3D" id="2.90.10.10">
    <property type="entry name" value="Bulb-type lectin domain"/>
    <property type="match status" value="4"/>
</dbReference>
<dbReference type="SUPFAM" id="SSF51110">
    <property type="entry name" value="alpha-D-mannose-specific plant lectins"/>
    <property type="match status" value="2"/>
</dbReference>
<evidence type="ECO:0000259" key="2">
    <source>
        <dbReference type="PROSITE" id="PS50927"/>
    </source>
</evidence>
<dbReference type="RefSeq" id="WP_219664587.1">
    <property type="nucleotide sequence ID" value="NZ_WTFF01000006.1"/>
</dbReference>
<reference evidence="3 4" key="1">
    <citation type="submission" date="2019-12" db="EMBL/GenBank/DDBJ databases">
        <title>Genome sequence of Streptomyces bambusae.</title>
        <authorList>
            <person name="Bansal K."/>
            <person name="Choksket S."/>
            <person name="Korpole S."/>
            <person name="Patil P.B."/>
        </authorList>
    </citation>
    <scope>NUCLEOTIDE SEQUENCE [LARGE SCALE GENOMIC DNA]</scope>
    <source>
        <strain evidence="3 4">SK60</strain>
    </source>
</reference>
<evidence type="ECO:0000313" key="3">
    <source>
        <dbReference type="EMBL" id="MBW5480698.1"/>
    </source>
</evidence>
<keyword evidence="1" id="KW-0732">Signal</keyword>
<organism evidence="3 4">
    <name type="scientific">Streptomyces bambusae</name>
    <dbReference type="NCBI Taxonomy" id="1550616"/>
    <lineage>
        <taxon>Bacteria</taxon>
        <taxon>Bacillati</taxon>
        <taxon>Actinomycetota</taxon>
        <taxon>Actinomycetes</taxon>
        <taxon>Kitasatosporales</taxon>
        <taxon>Streptomycetaceae</taxon>
        <taxon>Streptomyces</taxon>
    </lineage>
</organism>
<feature type="chain" id="PRO_5047054418" description="Bulb-type lectin domain-containing protein" evidence="1">
    <location>
        <begin position="32"/>
        <end position="250"/>
    </location>
</feature>
<feature type="domain" description="Bulb-type lectin" evidence="2">
    <location>
        <begin position="23"/>
        <end position="131"/>
    </location>
</feature>
<evidence type="ECO:0000313" key="4">
    <source>
        <dbReference type="Proteomes" id="UP000812013"/>
    </source>
</evidence>
<dbReference type="PROSITE" id="PS50927">
    <property type="entry name" value="BULB_LECTIN"/>
    <property type="match status" value="1"/>
</dbReference>
<feature type="signal peptide" evidence="1">
    <location>
        <begin position="1"/>
        <end position="31"/>
    </location>
</feature>
<dbReference type="InterPro" id="IPR001480">
    <property type="entry name" value="Bulb-type_lectin_dom"/>
</dbReference>
<keyword evidence="4" id="KW-1185">Reference proteome</keyword>
<dbReference type="InterPro" id="IPR036426">
    <property type="entry name" value="Bulb-type_lectin_dom_sf"/>
</dbReference>
<proteinExistence type="predicted"/>
<protein>
    <recommendedName>
        <fullName evidence="2">Bulb-type lectin domain-containing protein</fullName>
    </recommendedName>
</protein>
<gene>
    <name evidence="3" type="ORF">GPJ59_01995</name>
</gene>
<comment type="caution">
    <text evidence="3">The sequence shown here is derived from an EMBL/GenBank/DDBJ whole genome shotgun (WGS) entry which is preliminary data.</text>
</comment>
<sequence>MTVNNKRATTVGTLLALAVGAAVLSAPAAHALPGTGEVLRSKNAVLIMQPDGNLVLELAAGGVLWSTGTYGNPGATVTLQEDGNLVVHSSAGAVLWASGSYGNPGARLDLQSDGNLVLYRADGPAVWNTATWMVQPLLAGGEQLGTGNWTWSENAMLVMEQGGNLTIRDRDTHAVRGSSNTWGPGAYARMQADGNFVVYKKDGGEGKGGALWSTGTWNNPGARLVFERNGDLVVYQKDLDVALWRSGTGR</sequence>